<evidence type="ECO:0000259" key="7">
    <source>
        <dbReference type="PROSITE" id="PS51686"/>
    </source>
</evidence>
<evidence type="ECO:0000313" key="8">
    <source>
        <dbReference type="EMBL" id="PKS10151.1"/>
    </source>
</evidence>
<dbReference type="Pfam" id="PF21148">
    <property type="entry name" value="NSUN5_fdxn-like"/>
    <property type="match status" value="1"/>
</dbReference>
<dbReference type="GO" id="GO:0008173">
    <property type="term" value="F:RNA methyltransferase activity"/>
    <property type="evidence" value="ECO:0007669"/>
    <property type="project" value="InterPro"/>
</dbReference>
<evidence type="ECO:0000256" key="3">
    <source>
        <dbReference type="ARBA" id="ARBA00022691"/>
    </source>
</evidence>
<dbReference type="PROSITE" id="PS51686">
    <property type="entry name" value="SAM_MT_RSMB_NOP"/>
    <property type="match status" value="1"/>
</dbReference>
<comment type="caution">
    <text evidence="8">The sequence shown here is derived from an EMBL/GenBank/DDBJ whole genome shotgun (WGS) entry which is preliminary data.</text>
</comment>
<dbReference type="InterPro" id="IPR029063">
    <property type="entry name" value="SAM-dependent_MTases_sf"/>
</dbReference>
<dbReference type="GO" id="GO:0005730">
    <property type="term" value="C:nucleolus"/>
    <property type="evidence" value="ECO:0007669"/>
    <property type="project" value="TreeGrafter"/>
</dbReference>
<dbReference type="InterPro" id="IPR023267">
    <property type="entry name" value="RCMT"/>
</dbReference>
<gene>
    <name evidence="8" type="ORF">jhhlp_001901</name>
</gene>
<proteinExistence type="inferred from homology"/>
<dbReference type="EMBL" id="NLAX01000008">
    <property type="protein sequence ID" value="PKS10151.1"/>
    <property type="molecule type" value="Genomic_DNA"/>
</dbReference>
<dbReference type="PANTHER" id="PTHR22807:SF4">
    <property type="entry name" value="28S RRNA (CYTOSINE-C(5))-METHYLTRANSFERASE"/>
    <property type="match status" value="1"/>
</dbReference>
<dbReference type="PANTHER" id="PTHR22807">
    <property type="entry name" value="NOP2 YEAST -RELATED NOL1/NOP2/FMU SUN DOMAIN-CONTAINING"/>
    <property type="match status" value="1"/>
</dbReference>
<dbReference type="InterPro" id="IPR048889">
    <property type="entry name" value="NSUN5_RCM1_N"/>
</dbReference>
<dbReference type="GO" id="GO:0070475">
    <property type="term" value="P:rRNA base methylation"/>
    <property type="evidence" value="ECO:0007669"/>
    <property type="project" value="TreeGrafter"/>
</dbReference>
<feature type="binding site" evidence="5">
    <location>
        <position position="335"/>
    </location>
    <ligand>
        <name>S-adenosyl-L-methionine</name>
        <dbReference type="ChEBI" id="CHEBI:59789"/>
    </ligand>
</feature>
<organism evidence="8 9">
    <name type="scientific">Lomentospora prolificans</name>
    <dbReference type="NCBI Taxonomy" id="41688"/>
    <lineage>
        <taxon>Eukaryota</taxon>
        <taxon>Fungi</taxon>
        <taxon>Dikarya</taxon>
        <taxon>Ascomycota</taxon>
        <taxon>Pezizomycotina</taxon>
        <taxon>Sordariomycetes</taxon>
        <taxon>Hypocreomycetidae</taxon>
        <taxon>Microascales</taxon>
        <taxon>Microascaceae</taxon>
        <taxon>Lomentospora</taxon>
    </lineage>
</organism>
<dbReference type="FunCoup" id="A0A2N3NCJ8">
    <property type="interactions" value="518"/>
</dbReference>
<dbReference type="Proteomes" id="UP000233524">
    <property type="component" value="Unassembled WGS sequence"/>
</dbReference>
<keyword evidence="1 5" id="KW-0489">Methyltransferase</keyword>
<sequence>MPLQRISEQSIKDRSAMSLYHEAAEILLSVGSSGGSLRTQVFGKKGLKSPPAQVYALAVESARWSGVLKEVIEASEILKFERKLTPILALLLVHDFLLAKSGIALPQSHGLRITVEKHKGRLTSELTRVRIRRKQPSLEALRTLIAEETKTEAEGYPRWVRINALKSSLDAQLETTFATFKRVFSIVDVMNAGPGKVVYIDEHVPNLVAVSPGIDLTKTEAYKSGALILQDKASCFPAYLLDPDPSGGDYIDACAAPGNKTTHLAAILHSRVVENGRLTSKVYACEKDSNRAQTLAKMVERAGAKGIIRVALGQDFLRLDPMDERYREVGGLLLDPSCSGSGIVGRDSMPELHLPEAPPPPGAKKNNDKGKGGAKNDKKRKRESETSGAAKDGPVLIDDDGNEVPVATEQELAARLRALATFQLNLLLHALEFPAARRVTYSTCSIHNEENEEVVVAALNSEVAKSRGWRVLKREEQVSGMREWPVRGDVAAAGGDKDVAEGCIRSFKGDGRGVMGFFVAAFARDGNEGEGKRGTWEAEEPYVRDEQGMIVRDMLGMPLLKSTGEFVSVVPEDAGEDDQDGQVDAEEGASEEADDSAEESSVDEGSGEEWGGFDD</sequence>
<accession>A0A2N3NCJ8</accession>
<keyword evidence="9" id="KW-1185">Reference proteome</keyword>
<dbReference type="InterPro" id="IPR049560">
    <property type="entry name" value="MeTrfase_RsmB-F_NOP2_cat"/>
</dbReference>
<dbReference type="Gene3D" id="3.40.50.150">
    <property type="entry name" value="Vaccinia Virus protein VP39"/>
    <property type="match status" value="1"/>
</dbReference>
<dbReference type="SUPFAM" id="SSF53335">
    <property type="entry name" value="S-adenosyl-L-methionine-dependent methyltransferases"/>
    <property type="match status" value="1"/>
</dbReference>
<dbReference type="VEuPathDB" id="FungiDB:jhhlp_001901"/>
<feature type="binding site" evidence="5">
    <location>
        <begin position="254"/>
        <end position="260"/>
    </location>
    <ligand>
        <name>S-adenosyl-L-methionine</name>
        <dbReference type="ChEBI" id="CHEBI:59789"/>
    </ligand>
</feature>
<keyword evidence="4 5" id="KW-0694">RNA-binding</keyword>
<dbReference type="Pfam" id="PF21153">
    <property type="entry name" value="NSUN5_N"/>
    <property type="match status" value="1"/>
</dbReference>
<feature type="compositionally biased region" description="Acidic residues" evidence="6">
    <location>
        <begin position="573"/>
        <end position="615"/>
    </location>
</feature>
<keyword evidence="2 5" id="KW-0808">Transferase</keyword>
<dbReference type="FunFam" id="3.30.70.1170:FF:000006">
    <property type="entry name" value="NOL1/NOP2/Sun domain family protein"/>
    <property type="match status" value="1"/>
</dbReference>
<reference evidence="8 9" key="1">
    <citation type="journal article" date="2017" name="G3 (Bethesda)">
        <title>First Draft Genome Sequence of the Pathogenic Fungus Lomentospora prolificans (Formerly Scedosporium prolificans).</title>
        <authorList>
            <person name="Luo R."/>
            <person name="Zimin A."/>
            <person name="Workman R."/>
            <person name="Fan Y."/>
            <person name="Pertea G."/>
            <person name="Grossman N."/>
            <person name="Wear M.P."/>
            <person name="Jia B."/>
            <person name="Miller H."/>
            <person name="Casadevall A."/>
            <person name="Timp W."/>
            <person name="Zhang S.X."/>
            <person name="Salzberg S.L."/>
        </authorList>
    </citation>
    <scope>NUCLEOTIDE SEQUENCE [LARGE SCALE GENOMIC DNA]</scope>
    <source>
        <strain evidence="8 9">JHH-5317</strain>
    </source>
</reference>
<evidence type="ECO:0000256" key="5">
    <source>
        <dbReference type="PROSITE-ProRule" id="PRU01023"/>
    </source>
</evidence>
<dbReference type="PRINTS" id="PR02008">
    <property type="entry name" value="RCMTFAMILY"/>
</dbReference>
<feature type="region of interest" description="Disordered" evidence="6">
    <location>
        <begin position="570"/>
        <end position="615"/>
    </location>
</feature>
<evidence type="ECO:0000256" key="4">
    <source>
        <dbReference type="ARBA" id="ARBA00022884"/>
    </source>
</evidence>
<dbReference type="Gene3D" id="3.30.70.1170">
    <property type="entry name" value="Sun protein, domain 3"/>
    <property type="match status" value="1"/>
</dbReference>
<protein>
    <recommendedName>
        <fullName evidence="7">SAM-dependent MTase RsmB/NOP-type domain-containing protein</fullName>
    </recommendedName>
</protein>
<dbReference type="GO" id="GO:0003723">
    <property type="term" value="F:RNA binding"/>
    <property type="evidence" value="ECO:0007669"/>
    <property type="project" value="UniProtKB-UniRule"/>
</dbReference>
<name>A0A2N3NCJ8_9PEZI</name>
<evidence type="ECO:0000256" key="1">
    <source>
        <dbReference type="ARBA" id="ARBA00022603"/>
    </source>
</evidence>
<comment type="similarity">
    <text evidence="5">Belongs to the class I-like SAM-binding methyltransferase superfamily. RsmB/NOP family.</text>
</comment>
<dbReference type="AlphaFoldDB" id="A0A2N3NCJ8"/>
<feature type="compositionally biased region" description="Basic and acidic residues" evidence="6">
    <location>
        <begin position="365"/>
        <end position="376"/>
    </location>
</feature>
<keyword evidence="3 5" id="KW-0949">S-adenosyl-L-methionine</keyword>
<dbReference type="Pfam" id="PF01189">
    <property type="entry name" value="Methyltr_RsmB-F"/>
    <property type="match status" value="1"/>
</dbReference>
<evidence type="ECO:0000313" key="9">
    <source>
        <dbReference type="Proteomes" id="UP000233524"/>
    </source>
</evidence>
<dbReference type="InterPro" id="IPR049561">
    <property type="entry name" value="NSUN5_7_fdxn-like"/>
</dbReference>
<dbReference type="STRING" id="41688.A0A2N3NCJ8"/>
<evidence type="ECO:0000256" key="6">
    <source>
        <dbReference type="SAM" id="MobiDB-lite"/>
    </source>
</evidence>
<feature type="active site" description="Nucleophile" evidence="5">
    <location>
        <position position="444"/>
    </location>
</feature>
<dbReference type="InParanoid" id="A0A2N3NCJ8"/>
<feature type="binding site" evidence="5">
    <location>
        <position position="286"/>
    </location>
    <ligand>
        <name>S-adenosyl-L-methionine</name>
        <dbReference type="ChEBI" id="CHEBI:59789"/>
    </ligand>
</feature>
<dbReference type="InterPro" id="IPR001678">
    <property type="entry name" value="MeTrfase_RsmB-F_NOP2_dom"/>
</dbReference>
<feature type="binding site" evidence="5">
    <location>
        <position position="315"/>
    </location>
    <ligand>
        <name>S-adenosyl-L-methionine</name>
        <dbReference type="ChEBI" id="CHEBI:59789"/>
    </ligand>
</feature>
<evidence type="ECO:0000256" key="2">
    <source>
        <dbReference type="ARBA" id="ARBA00022679"/>
    </source>
</evidence>
<dbReference type="OrthoDB" id="435282at2759"/>
<feature type="domain" description="SAM-dependent MTase RsmB/NOP-type" evidence="7">
    <location>
        <begin position="148"/>
        <end position="525"/>
    </location>
</feature>
<feature type="region of interest" description="Disordered" evidence="6">
    <location>
        <begin position="344"/>
        <end position="402"/>
    </location>
</feature>